<dbReference type="InterPro" id="IPR024607">
    <property type="entry name" value="Sulfatase_CS"/>
</dbReference>
<proteinExistence type="inferred from homology"/>
<dbReference type="GO" id="GO:0004065">
    <property type="term" value="F:arylsulfatase activity"/>
    <property type="evidence" value="ECO:0007669"/>
    <property type="project" value="TreeGrafter"/>
</dbReference>
<dbReference type="RefSeq" id="WP_110322241.1">
    <property type="nucleotide sequence ID" value="NZ_QJKD01000003.1"/>
</dbReference>
<accession>A0A2V3YMH4</accession>
<gene>
    <name evidence="6" type="ORF">DFR60_103194</name>
</gene>
<evidence type="ECO:0000259" key="5">
    <source>
        <dbReference type="Pfam" id="PF00884"/>
    </source>
</evidence>
<dbReference type="PANTHER" id="PTHR42693:SF53">
    <property type="entry name" value="ENDO-4-O-SULFATASE"/>
    <property type="match status" value="1"/>
</dbReference>
<dbReference type="SUPFAM" id="SSF53649">
    <property type="entry name" value="Alkaline phosphatase-like"/>
    <property type="match status" value="1"/>
</dbReference>
<keyword evidence="2" id="KW-0479">Metal-binding</keyword>
<dbReference type="Gene3D" id="3.40.720.10">
    <property type="entry name" value="Alkaline Phosphatase, subunit A"/>
    <property type="match status" value="1"/>
</dbReference>
<dbReference type="GeneID" id="86060707"/>
<dbReference type="AlphaFoldDB" id="A0A2V3YMH4"/>
<dbReference type="PROSITE" id="PS00523">
    <property type="entry name" value="SULFATASE_1"/>
    <property type="match status" value="1"/>
</dbReference>
<reference evidence="6 7" key="1">
    <citation type="submission" date="2018-05" db="EMBL/GenBank/DDBJ databases">
        <title>Genomic Encyclopedia of Type Strains, Phase IV (KMG-IV): sequencing the most valuable type-strain genomes for metagenomic binning, comparative biology and taxonomic classification.</title>
        <authorList>
            <person name="Goeker M."/>
        </authorList>
    </citation>
    <scope>NUCLEOTIDE SEQUENCE [LARGE SCALE GENOMIC DNA]</scope>
    <source>
        <strain evidence="6 7">DSM 24995</strain>
    </source>
</reference>
<keyword evidence="7" id="KW-1185">Reference proteome</keyword>
<dbReference type="InterPro" id="IPR017850">
    <property type="entry name" value="Alkaline_phosphatase_core_sf"/>
</dbReference>
<sequence>MKRQEGKRPNILWIVTDHHAYYGHEGVKRPNFERLAEQGVLFTNTYCSTPLCCPSRKSMLTGLYACNHGQINNAVTMAPDSDETYLDALRDSGYDNYYIGKWHAGGGSPADLGCHGLFYPGYDNPYHQPEYWRYLAGHGLPPAEMMVEKNMCEEGWIDEAKEGEIYSFTHDLLNEVISGILIGPKESHEAFYYAHAACELLEELKTREEDNPFSIRLDLYGPHQPYHPTMEYASLYPPEDIRLPVSFRDDLKSKPEVYQFETGRGISRNKKLMRPGNVTEDEWKMILSRCYGQITLIDDAVGRVLRKLEELQLSHDTVVLWTSDHGDGIACHGGHTDKSAYMPEEIMRIPLAIRYPGVLPEGEVCSRLVSNVDLAPTVLAAAGTAFRSQVDGLDLLSLFEKGGGGWRTAVYAETYGHAFPYVGKMAVEGRIKYVYNQGDMEELYDLEKDPFEMHNLSPEQRNCALLEHMRELCREIDPIRKDEILP</sequence>
<dbReference type="Pfam" id="PF00884">
    <property type="entry name" value="Sulfatase"/>
    <property type="match status" value="1"/>
</dbReference>
<comment type="caution">
    <text evidence="6">The sequence shown here is derived from an EMBL/GenBank/DDBJ whole genome shotgun (WGS) entry which is preliminary data.</text>
</comment>
<evidence type="ECO:0000313" key="7">
    <source>
        <dbReference type="Proteomes" id="UP000248057"/>
    </source>
</evidence>
<evidence type="ECO:0000256" key="4">
    <source>
        <dbReference type="ARBA" id="ARBA00022837"/>
    </source>
</evidence>
<feature type="domain" description="Sulfatase N-terminal" evidence="5">
    <location>
        <begin position="9"/>
        <end position="383"/>
    </location>
</feature>
<dbReference type="InterPro" id="IPR000917">
    <property type="entry name" value="Sulfatase_N"/>
</dbReference>
<dbReference type="InterPro" id="IPR050738">
    <property type="entry name" value="Sulfatase"/>
</dbReference>
<organism evidence="6 7">
    <name type="scientific">Hungatella effluvii</name>
    <dbReference type="NCBI Taxonomy" id="1096246"/>
    <lineage>
        <taxon>Bacteria</taxon>
        <taxon>Bacillati</taxon>
        <taxon>Bacillota</taxon>
        <taxon>Clostridia</taxon>
        <taxon>Lachnospirales</taxon>
        <taxon>Lachnospiraceae</taxon>
        <taxon>Hungatella</taxon>
    </lineage>
</organism>
<dbReference type="GO" id="GO:0046872">
    <property type="term" value="F:metal ion binding"/>
    <property type="evidence" value="ECO:0007669"/>
    <property type="project" value="UniProtKB-KW"/>
</dbReference>
<keyword evidence="3" id="KW-0378">Hydrolase</keyword>
<dbReference type="Proteomes" id="UP000248057">
    <property type="component" value="Unassembled WGS sequence"/>
</dbReference>
<comment type="similarity">
    <text evidence="1">Belongs to the sulfatase family.</text>
</comment>
<name>A0A2V3YMH4_9FIRM</name>
<evidence type="ECO:0000313" key="6">
    <source>
        <dbReference type="EMBL" id="PXX55143.1"/>
    </source>
</evidence>
<evidence type="ECO:0000256" key="1">
    <source>
        <dbReference type="ARBA" id="ARBA00008779"/>
    </source>
</evidence>
<dbReference type="PANTHER" id="PTHR42693">
    <property type="entry name" value="ARYLSULFATASE FAMILY MEMBER"/>
    <property type="match status" value="1"/>
</dbReference>
<keyword evidence="4" id="KW-0106">Calcium</keyword>
<evidence type="ECO:0000256" key="3">
    <source>
        <dbReference type="ARBA" id="ARBA00022801"/>
    </source>
</evidence>
<protein>
    <submittedName>
        <fullName evidence="6">Arylsulfatase A-like enzyme</fullName>
    </submittedName>
</protein>
<dbReference type="EMBL" id="QJKD01000003">
    <property type="protein sequence ID" value="PXX55143.1"/>
    <property type="molecule type" value="Genomic_DNA"/>
</dbReference>
<evidence type="ECO:0000256" key="2">
    <source>
        <dbReference type="ARBA" id="ARBA00022723"/>
    </source>
</evidence>